<dbReference type="AlphaFoldDB" id="A0A270BWP2"/>
<dbReference type="Pfam" id="PF03583">
    <property type="entry name" value="LIP"/>
    <property type="match status" value="1"/>
</dbReference>
<dbReference type="PANTHER" id="PTHR34853:SF1">
    <property type="entry name" value="LIPASE 5"/>
    <property type="match status" value="1"/>
</dbReference>
<keyword evidence="2" id="KW-1185">Reference proteome</keyword>
<dbReference type="PANTHER" id="PTHR34853">
    <property type="match status" value="1"/>
</dbReference>
<proteinExistence type="predicted"/>
<dbReference type="PIRSF" id="PIRSF029171">
    <property type="entry name" value="Esterase_LipA"/>
    <property type="match status" value="1"/>
</dbReference>
<accession>A0A270BWP2</accession>
<evidence type="ECO:0000313" key="2">
    <source>
        <dbReference type="Proteomes" id="UP000216033"/>
    </source>
</evidence>
<reference evidence="1 2" key="1">
    <citation type="submission" date="2017-04" db="EMBL/GenBank/DDBJ databases">
        <title>Kefir bacterial isolates.</title>
        <authorList>
            <person name="Kim Y."/>
            <person name="Blasche S."/>
            <person name="Patil K.R."/>
        </authorList>
    </citation>
    <scope>NUCLEOTIDE SEQUENCE [LARGE SCALE GENOMIC DNA]</scope>
    <source>
        <strain evidence="1 2">KR-2</strain>
    </source>
</reference>
<sequence>MPSMAQSHLFTNISDALAYEHQTTLPDSPFYTSPLSVQNNQTWPGAVIRIERANNYTLPDGIIAWRILYHSLDAEKQDVISSAVVLLPAGTQPSGGWPLVAWAHGTSGVAQSCAPSRMKNLYYGNEGLFEFPKSGLAVVATDYHGLGTSGAHQYMNKLAQAYDVIYAVAAAQSAFPQLAKDWVSDGHSQGGMASWSVAELEKEAKNKHYLGTVSVSGTINMLDFIDPLPKEKGAPFYFPMVAFGLQARYPTFDVHTALTPAGYEHYPLIASSGCWYAGYAAYSSQTSSQIMQPGWTNLPVVRRMLAENEIGTSPVQGPMMVLTGGGDTSVPPEGVRKTAVKSCKNGVSLFFHLYPGLDHDPTMTQSVQDQINWIKDRFAHKPFVGNCGAF</sequence>
<protein>
    <submittedName>
        <fullName evidence="1">Lipase</fullName>
    </submittedName>
</protein>
<dbReference type="STRING" id="1231343.Absy_027_120"/>
<name>A0A270BWP2_9PROT</name>
<dbReference type="SUPFAM" id="SSF53474">
    <property type="entry name" value="alpha/beta-Hydrolases"/>
    <property type="match status" value="1"/>
</dbReference>
<comment type="caution">
    <text evidence="1">The sequence shown here is derived from an EMBL/GenBank/DDBJ whole genome shotgun (WGS) entry which is preliminary data.</text>
</comment>
<organism evidence="1 2">
    <name type="scientific">Acetobacter syzygii</name>
    <dbReference type="NCBI Taxonomy" id="146476"/>
    <lineage>
        <taxon>Bacteria</taxon>
        <taxon>Pseudomonadati</taxon>
        <taxon>Pseudomonadota</taxon>
        <taxon>Alphaproteobacteria</taxon>
        <taxon>Acetobacterales</taxon>
        <taxon>Acetobacteraceae</taxon>
        <taxon>Acetobacter</taxon>
    </lineage>
</organism>
<dbReference type="EMBL" id="NDFP01000001">
    <property type="protein sequence ID" value="PAL29477.1"/>
    <property type="molecule type" value="Genomic_DNA"/>
</dbReference>
<dbReference type="InterPro" id="IPR029058">
    <property type="entry name" value="AB_hydrolase_fold"/>
</dbReference>
<dbReference type="Gene3D" id="3.40.50.1820">
    <property type="entry name" value="alpha/beta hydrolase"/>
    <property type="match status" value="2"/>
</dbReference>
<dbReference type="GO" id="GO:0016042">
    <property type="term" value="P:lipid catabolic process"/>
    <property type="evidence" value="ECO:0007669"/>
    <property type="project" value="InterPro"/>
</dbReference>
<gene>
    <name evidence="1" type="ORF">B9K05_01410</name>
</gene>
<dbReference type="GO" id="GO:0004806">
    <property type="term" value="F:triacylglycerol lipase activity"/>
    <property type="evidence" value="ECO:0007669"/>
    <property type="project" value="InterPro"/>
</dbReference>
<evidence type="ECO:0000313" key="1">
    <source>
        <dbReference type="EMBL" id="PAL29477.1"/>
    </source>
</evidence>
<dbReference type="Proteomes" id="UP000216033">
    <property type="component" value="Unassembled WGS sequence"/>
</dbReference>
<dbReference type="InterPro" id="IPR005152">
    <property type="entry name" value="Lipase_secreted"/>
</dbReference>